<dbReference type="RefSeq" id="WP_308347721.1">
    <property type="nucleotide sequence ID" value="NZ_CP129971.1"/>
</dbReference>
<evidence type="ECO:0000313" key="3">
    <source>
        <dbReference type="Proteomes" id="UP001230496"/>
    </source>
</evidence>
<proteinExistence type="predicted"/>
<gene>
    <name evidence="2" type="ORF">QYS49_21445</name>
</gene>
<dbReference type="EMBL" id="CP129971">
    <property type="protein sequence ID" value="WKK74312.2"/>
    <property type="molecule type" value="Genomic_DNA"/>
</dbReference>
<keyword evidence="3" id="KW-1185">Reference proteome</keyword>
<dbReference type="Pfam" id="PF02958">
    <property type="entry name" value="EcKL"/>
    <property type="match status" value="2"/>
</dbReference>
<evidence type="ECO:0000259" key="1">
    <source>
        <dbReference type="SMART" id="SM00587"/>
    </source>
</evidence>
<dbReference type="AlphaFoldDB" id="A0AA49GG32"/>
<name>A0AA49GG32_9BACT</name>
<accession>A0AA49GG32</accession>
<evidence type="ECO:0000313" key="2">
    <source>
        <dbReference type="EMBL" id="WKK74312.2"/>
    </source>
</evidence>
<dbReference type="SMART" id="SM00587">
    <property type="entry name" value="CHK"/>
    <property type="match status" value="1"/>
</dbReference>
<dbReference type="Proteomes" id="UP001230496">
    <property type="component" value="Chromosome"/>
</dbReference>
<reference evidence="2 3" key="1">
    <citation type="submission" date="2023-08" db="EMBL/GenBank/DDBJ databases">
        <title>Comparative genomics and taxonomic characterization of three novel marine species of genus Marivirga.</title>
        <authorList>
            <person name="Muhammad N."/>
            <person name="Kim S.-G."/>
        </authorList>
    </citation>
    <scope>NUCLEOTIDE SEQUENCE [LARGE SCALE GENOMIC DNA]</scope>
    <source>
        <strain evidence="2 3">BDSF4-3</strain>
    </source>
</reference>
<dbReference type="InterPro" id="IPR015897">
    <property type="entry name" value="CHK_kinase-like"/>
</dbReference>
<sequence>MDVNQEILAITKASSIIRTESVQTLWSGYGEIKRYVLMGGNYPSLIVKHIQLPDANQHPKGWNTDLSHQRKLNSYQVERQWYQEFAKKTDASCRVPQIYHAVEEGNELLLIMEDLDASGYPVRLHHNDVSLNHAKSCLSWLAHFHAKFMNSKVDGLWEVGTYWHLETRPDEWERMENIALKDAASAIDKKLQDAHYQTIVHGDAKLANFCFSEDGKLAAVDFQYVGKGSGVKDVAYFISSCFEAEDCEKYEEELLQHYFKQLKNSLDHAIDFQALKNEWSALYRYAWADLYRFLDGWSPDHWKMHEYSKKLTDEVLNELKIA</sequence>
<dbReference type="InterPro" id="IPR004119">
    <property type="entry name" value="EcKL"/>
</dbReference>
<dbReference type="InterPro" id="IPR011009">
    <property type="entry name" value="Kinase-like_dom_sf"/>
</dbReference>
<dbReference type="PANTHER" id="PTHR11012">
    <property type="entry name" value="PROTEIN KINASE-LIKE DOMAIN-CONTAINING"/>
    <property type="match status" value="1"/>
</dbReference>
<dbReference type="PANTHER" id="PTHR11012:SF30">
    <property type="entry name" value="PROTEIN KINASE-LIKE DOMAIN-CONTAINING"/>
    <property type="match status" value="1"/>
</dbReference>
<feature type="domain" description="CHK kinase-like" evidence="1">
    <location>
        <begin position="110"/>
        <end position="268"/>
    </location>
</feature>
<organism evidence="2 3">
    <name type="scientific">Marivirga salinarum</name>
    <dbReference type="NCBI Taxonomy" id="3059078"/>
    <lineage>
        <taxon>Bacteria</taxon>
        <taxon>Pseudomonadati</taxon>
        <taxon>Bacteroidota</taxon>
        <taxon>Cytophagia</taxon>
        <taxon>Cytophagales</taxon>
        <taxon>Marivirgaceae</taxon>
        <taxon>Marivirga</taxon>
    </lineage>
</organism>
<protein>
    <submittedName>
        <fullName evidence="2">Phosphotransferase</fullName>
    </submittedName>
</protein>
<dbReference type="SUPFAM" id="SSF56112">
    <property type="entry name" value="Protein kinase-like (PK-like)"/>
    <property type="match status" value="1"/>
</dbReference>
<dbReference type="KEGG" id="msaa:QYS49_21445"/>
<dbReference type="Gene3D" id="3.90.1200.10">
    <property type="match status" value="1"/>
</dbReference>